<name>A0A917G3H2_9NOCA</name>
<accession>A0A917G3H2</accession>
<keyword evidence="3" id="KW-0902">Two-component regulatory system</keyword>
<feature type="signal peptide" evidence="5">
    <location>
        <begin position="1"/>
        <end position="20"/>
    </location>
</feature>
<evidence type="ECO:0000313" key="7">
    <source>
        <dbReference type="EMBL" id="GGG20936.1"/>
    </source>
</evidence>
<gene>
    <name evidence="7" type="ORF">GCM10007304_38480</name>
</gene>
<dbReference type="SUPFAM" id="SSF55874">
    <property type="entry name" value="ATPase domain of HSP90 chaperone/DNA topoisomerase II/histidine kinase"/>
    <property type="match status" value="1"/>
</dbReference>
<dbReference type="InterPro" id="IPR050482">
    <property type="entry name" value="Sensor_HK_TwoCompSys"/>
</dbReference>
<keyword evidence="8" id="KW-1185">Reference proteome</keyword>
<evidence type="ECO:0000256" key="5">
    <source>
        <dbReference type="SAM" id="SignalP"/>
    </source>
</evidence>
<dbReference type="InterPro" id="IPR036890">
    <property type="entry name" value="HATPase_C_sf"/>
</dbReference>
<keyword evidence="4" id="KW-1133">Transmembrane helix</keyword>
<dbReference type="AlphaFoldDB" id="A0A917G3H2"/>
<evidence type="ECO:0000313" key="8">
    <source>
        <dbReference type="Proteomes" id="UP000654257"/>
    </source>
</evidence>
<reference evidence="7" key="2">
    <citation type="submission" date="2020-09" db="EMBL/GenBank/DDBJ databases">
        <authorList>
            <person name="Sun Q."/>
            <person name="Sedlacek I."/>
        </authorList>
    </citation>
    <scope>NUCLEOTIDE SEQUENCE</scope>
    <source>
        <strain evidence="7">CCM 7905</strain>
    </source>
</reference>
<reference evidence="7" key="1">
    <citation type="journal article" date="2014" name="Int. J. Syst. Evol. Microbiol.">
        <title>Complete genome sequence of Corynebacterium casei LMG S-19264T (=DSM 44701T), isolated from a smear-ripened cheese.</title>
        <authorList>
            <consortium name="US DOE Joint Genome Institute (JGI-PGF)"/>
            <person name="Walter F."/>
            <person name="Albersmeier A."/>
            <person name="Kalinowski J."/>
            <person name="Ruckert C."/>
        </authorList>
    </citation>
    <scope>NUCLEOTIDE SEQUENCE</scope>
    <source>
        <strain evidence="7">CCM 7905</strain>
    </source>
</reference>
<dbReference type="Gene3D" id="1.20.5.1930">
    <property type="match status" value="1"/>
</dbReference>
<comment type="caution">
    <text evidence="7">The sequence shown here is derived from an EMBL/GenBank/DDBJ whole genome shotgun (WGS) entry which is preliminary data.</text>
</comment>
<dbReference type="RefSeq" id="WP_188546500.1">
    <property type="nucleotide sequence ID" value="NZ_BMCU01000004.1"/>
</dbReference>
<evidence type="ECO:0000256" key="1">
    <source>
        <dbReference type="ARBA" id="ARBA00022679"/>
    </source>
</evidence>
<evidence type="ECO:0000256" key="2">
    <source>
        <dbReference type="ARBA" id="ARBA00022777"/>
    </source>
</evidence>
<evidence type="ECO:0000259" key="6">
    <source>
        <dbReference type="Pfam" id="PF07730"/>
    </source>
</evidence>
<keyword evidence="2" id="KW-0418">Kinase</keyword>
<keyword evidence="5" id="KW-0732">Signal</keyword>
<protein>
    <recommendedName>
        <fullName evidence="6">Signal transduction histidine kinase subgroup 3 dimerisation and phosphoacceptor domain-containing protein</fullName>
    </recommendedName>
</protein>
<organism evidence="7 8">
    <name type="scientific">Rhodococcoides trifolii</name>
    <dbReference type="NCBI Taxonomy" id="908250"/>
    <lineage>
        <taxon>Bacteria</taxon>
        <taxon>Bacillati</taxon>
        <taxon>Actinomycetota</taxon>
        <taxon>Actinomycetes</taxon>
        <taxon>Mycobacteriales</taxon>
        <taxon>Nocardiaceae</taxon>
        <taxon>Rhodococcoides</taxon>
    </lineage>
</organism>
<feature type="transmembrane region" description="Helical" evidence="4">
    <location>
        <begin position="109"/>
        <end position="126"/>
    </location>
</feature>
<dbReference type="GO" id="GO:0046983">
    <property type="term" value="F:protein dimerization activity"/>
    <property type="evidence" value="ECO:0007669"/>
    <property type="project" value="InterPro"/>
</dbReference>
<feature type="transmembrane region" description="Helical" evidence="4">
    <location>
        <begin position="69"/>
        <end position="89"/>
    </location>
</feature>
<dbReference type="PANTHER" id="PTHR24421">
    <property type="entry name" value="NITRATE/NITRITE SENSOR PROTEIN NARX-RELATED"/>
    <property type="match status" value="1"/>
</dbReference>
<feature type="transmembrane region" description="Helical" evidence="4">
    <location>
        <begin position="133"/>
        <end position="151"/>
    </location>
</feature>
<evidence type="ECO:0000256" key="3">
    <source>
        <dbReference type="ARBA" id="ARBA00023012"/>
    </source>
</evidence>
<dbReference type="EMBL" id="BMCU01000004">
    <property type="protein sequence ID" value="GGG20936.1"/>
    <property type="molecule type" value="Genomic_DNA"/>
</dbReference>
<proteinExistence type="predicted"/>
<dbReference type="Gene3D" id="3.30.565.10">
    <property type="entry name" value="Histidine kinase-like ATPase, C-terminal domain"/>
    <property type="match status" value="1"/>
</dbReference>
<keyword evidence="1" id="KW-0808">Transferase</keyword>
<feature type="transmembrane region" description="Helical" evidence="4">
    <location>
        <begin position="37"/>
        <end position="57"/>
    </location>
</feature>
<dbReference type="Pfam" id="PF07730">
    <property type="entry name" value="HisKA_3"/>
    <property type="match status" value="1"/>
</dbReference>
<dbReference type="CDD" id="cd16917">
    <property type="entry name" value="HATPase_UhpB-NarQ-NarX-like"/>
    <property type="match status" value="1"/>
</dbReference>
<dbReference type="Proteomes" id="UP000654257">
    <property type="component" value="Unassembled WGS sequence"/>
</dbReference>
<feature type="domain" description="Signal transduction histidine kinase subgroup 3 dimerisation and phosphoacceptor" evidence="6">
    <location>
        <begin position="175"/>
        <end position="238"/>
    </location>
</feature>
<evidence type="ECO:0000256" key="4">
    <source>
        <dbReference type="SAM" id="Phobius"/>
    </source>
</evidence>
<dbReference type="GO" id="GO:0000155">
    <property type="term" value="F:phosphorelay sensor kinase activity"/>
    <property type="evidence" value="ECO:0007669"/>
    <property type="project" value="InterPro"/>
</dbReference>
<keyword evidence="4" id="KW-0812">Transmembrane</keyword>
<dbReference type="InterPro" id="IPR011712">
    <property type="entry name" value="Sig_transdc_His_kin_sub3_dim/P"/>
</dbReference>
<dbReference type="PANTHER" id="PTHR24421:SF63">
    <property type="entry name" value="SENSOR HISTIDINE KINASE DESK"/>
    <property type="match status" value="1"/>
</dbReference>
<feature type="chain" id="PRO_5038047404" description="Signal transduction histidine kinase subgroup 3 dimerisation and phosphoacceptor domain-containing protein" evidence="5">
    <location>
        <begin position="21"/>
        <end position="361"/>
    </location>
</feature>
<sequence length="361" mass="38309">MAGGTRSLAVALVVACTAYALTPLASTDSTGSTAGDHVLLAVLLLIFVATISACVWAASRDRVVTHGKWLLIAGQYSAVALWGVFGPAWSTLPAVAAGAGLLVWPARTGYTVCGVTAFITVYLAAQESDVIDILGRAFIVLVVFVALSTALELRKELELNAHRTARLAVAAGQDRIYRDLHDILGRSLTVIAIQSDTAATVAETDSAAAQDQMRRVNTVAREAISDMRSIVRGHRHAGLASEVQIARDLLSTSGVDADVDDSIEALPPEIDDVFGWVVRESVTNILRHGRSTHASITVQRTSDGARLEVLNDHRGRNSRGSGSGIDGMRERVDAIGGTLEVRRQGGCFTVVASVPVKEEHR</sequence>
<dbReference type="GO" id="GO:0016020">
    <property type="term" value="C:membrane"/>
    <property type="evidence" value="ECO:0007669"/>
    <property type="project" value="InterPro"/>
</dbReference>
<keyword evidence="4" id="KW-0472">Membrane</keyword>